<reference evidence="2 3" key="1">
    <citation type="submission" date="2017-05" db="EMBL/GenBank/DDBJ databases">
        <authorList>
            <person name="Varghese N."/>
            <person name="Submissions S."/>
        </authorList>
    </citation>
    <scope>NUCLEOTIDE SEQUENCE [LARGE SCALE GENOMIC DNA]</scope>
    <source>
        <strain evidence="2 3">DSM 27040</strain>
    </source>
</reference>
<sequence>MKMLKNLFFVCLSLAVLASCNNDDVVKVDTSRVKVAIKTSKTAPAGTASLKNASVAESPLQLSKFYINMAEIEFDVDDDAEDKLPGNAPVYGDIELQGPFLVDLLDPNSATGIDLAITNIPNATYEEIEFDFDVYEGKDNELMNGNTLYAAGTYAMGDELVDIVIKSDEDYEFELEYEGGGIVLDGTDSKIFVDLNLHVLLQKLVANAGADFANATREEDGSILISKNKNKTILHKFEEAVETAFDAFEDSDDDDEEDN</sequence>
<dbReference type="Proteomes" id="UP000319040">
    <property type="component" value="Unassembled WGS sequence"/>
</dbReference>
<gene>
    <name evidence="2" type="ORF">SAMN06265379_101581</name>
</gene>
<protein>
    <recommendedName>
        <fullName evidence="4">DUF4382 domain-containing protein</fullName>
    </recommendedName>
</protein>
<evidence type="ECO:0000313" key="3">
    <source>
        <dbReference type="Proteomes" id="UP000319040"/>
    </source>
</evidence>
<proteinExistence type="predicted"/>
<dbReference type="PROSITE" id="PS51257">
    <property type="entry name" value="PROKAR_LIPOPROTEIN"/>
    <property type="match status" value="1"/>
</dbReference>
<accession>A0A521B1B2</accession>
<evidence type="ECO:0008006" key="4">
    <source>
        <dbReference type="Google" id="ProtNLM"/>
    </source>
</evidence>
<name>A0A521B1B2_SACCC</name>
<dbReference type="EMBL" id="FXTB01000001">
    <property type="protein sequence ID" value="SMO40884.1"/>
    <property type="molecule type" value="Genomic_DNA"/>
</dbReference>
<evidence type="ECO:0000313" key="2">
    <source>
        <dbReference type="EMBL" id="SMO40884.1"/>
    </source>
</evidence>
<keyword evidence="1" id="KW-0732">Signal</keyword>
<organism evidence="2 3">
    <name type="scientific">Saccharicrinis carchari</name>
    <dbReference type="NCBI Taxonomy" id="1168039"/>
    <lineage>
        <taxon>Bacteria</taxon>
        <taxon>Pseudomonadati</taxon>
        <taxon>Bacteroidota</taxon>
        <taxon>Bacteroidia</taxon>
        <taxon>Marinilabiliales</taxon>
        <taxon>Marinilabiliaceae</taxon>
        <taxon>Saccharicrinis</taxon>
    </lineage>
</organism>
<dbReference type="OrthoDB" id="823121at2"/>
<evidence type="ECO:0000256" key="1">
    <source>
        <dbReference type="SAM" id="SignalP"/>
    </source>
</evidence>
<dbReference type="AlphaFoldDB" id="A0A521B1B2"/>
<feature type="chain" id="PRO_5022112165" description="DUF4382 domain-containing protein" evidence="1">
    <location>
        <begin position="19"/>
        <end position="259"/>
    </location>
</feature>
<feature type="signal peptide" evidence="1">
    <location>
        <begin position="1"/>
        <end position="18"/>
    </location>
</feature>
<keyword evidence="3" id="KW-1185">Reference proteome</keyword>
<dbReference type="RefSeq" id="WP_142531935.1">
    <property type="nucleotide sequence ID" value="NZ_FXTB01000001.1"/>
</dbReference>